<dbReference type="InterPro" id="IPR005184">
    <property type="entry name" value="DUF306_Meta_HslJ"/>
</dbReference>
<reference evidence="7" key="2">
    <citation type="submission" date="2018-01" db="EMBL/GenBank/DDBJ databases">
        <authorList>
            <person name="Gaut B.S."/>
            <person name="Morton B.R."/>
            <person name="Clegg M.T."/>
            <person name="Duvall M.R."/>
        </authorList>
    </citation>
    <scope>NUCLEOTIDE SEQUENCE [LARGE SCALE GENOMIC DNA]</scope>
</reference>
<gene>
    <name evidence="6" type="ORF">CO2235_200113</name>
    <name evidence="5" type="ORF">CO2235_U850058</name>
    <name evidence="4" type="ORF">JTE92_25935</name>
</gene>
<dbReference type="Gene3D" id="2.40.128.270">
    <property type="match status" value="1"/>
</dbReference>
<keyword evidence="5" id="KW-0472">Membrane</keyword>
<name>A0A375G693_9BURK</name>
<dbReference type="Pfam" id="PF14302">
    <property type="entry name" value="DUF4377"/>
    <property type="match status" value="1"/>
</dbReference>
<evidence type="ECO:0000313" key="6">
    <source>
        <dbReference type="EMBL" id="SPC14257.1"/>
    </source>
</evidence>
<dbReference type="InterPro" id="IPR038670">
    <property type="entry name" value="HslJ-like_sf"/>
</dbReference>
<keyword evidence="5" id="KW-0449">Lipoprotein</keyword>
<evidence type="ECO:0000259" key="3">
    <source>
        <dbReference type="Pfam" id="PF14302"/>
    </source>
</evidence>
<dbReference type="EMBL" id="CP069812">
    <property type="protein sequence ID" value="QRQ93510.1"/>
    <property type="molecule type" value="Genomic_DNA"/>
</dbReference>
<dbReference type="Proteomes" id="UP000623307">
    <property type="component" value="Chromosome 2"/>
</dbReference>
<keyword evidence="5" id="KW-0812">Transmembrane</keyword>
<dbReference type="GeneID" id="303493014"/>
<proteinExistence type="predicted"/>
<dbReference type="PANTHER" id="PTHR35535">
    <property type="entry name" value="HEAT SHOCK PROTEIN HSLJ"/>
    <property type="match status" value="1"/>
</dbReference>
<dbReference type="EMBL" id="OGUS01000121">
    <property type="protein sequence ID" value="SPC14257.1"/>
    <property type="molecule type" value="Genomic_DNA"/>
</dbReference>
<evidence type="ECO:0000313" key="5">
    <source>
        <dbReference type="EMBL" id="SPC08566.1"/>
    </source>
</evidence>
<dbReference type="Pfam" id="PF03724">
    <property type="entry name" value="META"/>
    <property type="match status" value="1"/>
</dbReference>
<evidence type="ECO:0000313" key="4">
    <source>
        <dbReference type="EMBL" id="QRQ93510.1"/>
    </source>
</evidence>
<evidence type="ECO:0000313" key="7">
    <source>
        <dbReference type="Proteomes" id="UP000256862"/>
    </source>
</evidence>
<evidence type="ECO:0000259" key="2">
    <source>
        <dbReference type="Pfam" id="PF03724"/>
    </source>
</evidence>
<feature type="domain" description="DUF4377" evidence="3">
    <location>
        <begin position="199"/>
        <end position="272"/>
    </location>
</feature>
<keyword evidence="1" id="KW-0732">Signal</keyword>
<keyword evidence="8" id="KW-1185">Reference proteome</keyword>
<dbReference type="AlphaFoldDB" id="A0A375G693"/>
<reference evidence="4 8" key="3">
    <citation type="submission" date="2021-02" db="EMBL/GenBank/DDBJ databases">
        <title>Complete Genome Sequence of Cupriavidus oxalaticus Strain Ox1, a Soil Oxalate-Degrading Species.</title>
        <authorList>
            <person name="Palmieri F."/>
            <person name="Udriet P."/>
            <person name="Deuasquier M."/>
            <person name="Beaudoing E."/>
            <person name="Johnson S.L."/>
            <person name="Davenport K.W."/>
            <person name="Chain P.S."/>
            <person name="Bindschedler S."/>
            <person name="Junier P."/>
        </authorList>
    </citation>
    <scope>NUCLEOTIDE SEQUENCE [LARGE SCALE GENOMIC DNA]</scope>
    <source>
        <strain evidence="4 8">Ox1</strain>
    </source>
</reference>
<dbReference type="Proteomes" id="UP000256862">
    <property type="component" value="Chromosome CO2235"/>
</dbReference>
<feature type="signal peptide" evidence="1">
    <location>
        <begin position="1"/>
        <end position="29"/>
    </location>
</feature>
<dbReference type="InterPro" id="IPR053147">
    <property type="entry name" value="Hsp_HslJ-like"/>
</dbReference>
<reference evidence="6" key="1">
    <citation type="submission" date="2018-01" db="EMBL/GenBank/DDBJ databases">
        <authorList>
            <person name="Clerissi C."/>
        </authorList>
    </citation>
    <scope>NUCLEOTIDE SEQUENCE</scope>
    <source>
        <strain evidence="6">Cupriavidus oxalaticus LMG 2235</strain>
    </source>
</reference>
<dbReference type="InterPro" id="IPR025485">
    <property type="entry name" value="DUF4377"/>
</dbReference>
<dbReference type="RefSeq" id="WP_084254721.1">
    <property type="nucleotide sequence ID" value="NZ_CP069810.1"/>
</dbReference>
<feature type="domain" description="DUF306" evidence="2">
    <location>
        <begin position="55"/>
        <end position="151"/>
    </location>
</feature>
<accession>A0A375G693</accession>
<dbReference type="PROSITE" id="PS51257">
    <property type="entry name" value="PROKAR_LIPOPROTEIN"/>
    <property type="match status" value="1"/>
</dbReference>
<evidence type="ECO:0000313" key="8">
    <source>
        <dbReference type="Proteomes" id="UP000623307"/>
    </source>
</evidence>
<sequence length="277" mass="29819">MQTFLRGKCRNIGLRSAAVALATAAATLAACATAPAPNLPSAGANLNQTQPSGPSRWELVRWQQADGTLRDIPHGDNGQPIIFEFSDGIDAAQGTVSGTSGCNRFTGSYGKTDTGVRFDRVAGTRMACPPPRMELESALLKAMEGSFTTVGTQPSSAVSSGRQVVWKTASGDLLQFAEREGVGRRGASAAAGGVEKIVYIDSQRVECSGVGKMMCYRWRESPDSPWQLWYGPIEGLDFEQGVSYKLRVREYQVPNPPADASAIRWELLKVESRTRAQ</sequence>
<dbReference type="EMBL" id="OGUS01000093">
    <property type="protein sequence ID" value="SPC08566.1"/>
    <property type="molecule type" value="Genomic_DNA"/>
</dbReference>
<evidence type="ECO:0000256" key="1">
    <source>
        <dbReference type="SAM" id="SignalP"/>
    </source>
</evidence>
<protein>
    <submittedName>
        <fullName evidence="4">META and DUF4377 domain-containing protein</fullName>
    </submittedName>
    <submittedName>
        <fullName evidence="6">Tat pathway signal sequence</fullName>
    </submittedName>
    <submittedName>
        <fullName evidence="5">Transmembrane lipoprotein, DUF306</fullName>
    </submittedName>
</protein>
<dbReference type="PANTHER" id="PTHR35535:SF1">
    <property type="entry name" value="HEAT SHOCK PROTEIN HSLJ"/>
    <property type="match status" value="1"/>
</dbReference>
<feature type="chain" id="PRO_5044585720" evidence="1">
    <location>
        <begin position="30"/>
        <end position="277"/>
    </location>
</feature>
<organism evidence="6">
    <name type="scientific">Cupriavidus oxalaticus</name>
    <dbReference type="NCBI Taxonomy" id="96344"/>
    <lineage>
        <taxon>Bacteria</taxon>
        <taxon>Pseudomonadati</taxon>
        <taxon>Pseudomonadota</taxon>
        <taxon>Betaproteobacteria</taxon>
        <taxon>Burkholderiales</taxon>
        <taxon>Burkholderiaceae</taxon>
        <taxon>Cupriavidus</taxon>
    </lineage>
</organism>
<dbReference type="OrthoDB" id="423130at2"/>